<protein>
    <submittedName>
        <fullName evidence="2">Sugar phosphate isomerase/epimerase</fullName>
    </submittedName>
</protein>
<dbReference type="Gene3D" id="3.20.20.150">
    <property type="entry name" value="Divalent-metal-dependent TIM barrel enzymes"/>
    <property type="match status" value="1"/>
</dbReference>
<dbReference type="InterPro" id="IPR036237">
    <property type="entry name" value="Xyl_isomerase-like_sf"/>
</dbReference>
<keyword evidence="2" id="KW-0413">Isomerase</keyword>
<dbReference type="PANTHER" id="PTHR12110:SF41">
    <property type="entry name" value="INOSOSE DEHYDRATASE"/>
    <property type="match status" value="1"/>
</dbReference>
<proteinExistence type="predicted"/>
<dbReference type="RefSeq" id="WP_194447415.1">
    <property type="nucleotide sequence ID" value="NZ_CP063849.1"/>
</dbReference>
<sequence>MAGKPFEPVLHSVSYAGVWPGQARLTLDAFLEKAAQLKFPAVMLMAKRPHFSVLDYDRDACLRLSEKLEMLGLRCAVVAGYNNFSADAEHPDIPQREIQLAHIEALCRRARDIGAPVVRIFTAYEHASFATHTLVDTLREAAQRAADFGVTLGVQNHHDCAGHYLAFYDLLSAVGHPNCKACFDAWSPALQGDDVAAAARKMAPLTVHTTAADYQYRPRFRYVPAQVNYEALTPAVQAVQMGAGFIDYERFLGALQEGGYEGPLAYEMCSPLLGGGSEENLDRTAQAFLAWLAR</sequence>
<dbReference type="Proteomes" id="UP000593892">
    <property type="component" value="Chromosome"/>
</dbReference>
<dbReference type="AlphaFoldDB" id="A0A7S7NLA9"/>
<evidence type="ECO:0000313" key="2">
    <source>
        <dbReference type="EMBL" id="QOY85745.1"/>
    </source>
</evidence>
<dbReference type="SUPFAM" id="SSF51658">
    <property type="entry name" value="Xylose isomerase-like"/>
    <property type="match status" value="1"/>
</dbReference>
<feature type="domain" description="Xylose isomerase-like TIM barrel" evidence="1">
    <location>
        <begin position="31"/>
        <end position="278"/>
    </location>
</feature>
<accession>A0A7S7NLA9</accession>
<reference evidence="2 3" key="1">
    <citation type="submission" date="2020-10" db="EMBL/GenBank/DDBJ databases">
        <title>Complete genome sequence of Paludibaculum fermentans P105T, a facultatively anaerobic acidobacterium capable of dissimilatory Fe(III) reduction.</title>
        <authorList>
            <person name="Dedysh S.N."/>
            <person name="Beletsky A.V."/>
            <person name="Kulichevskaya I.S."/>
            <person name="Mardanov A.V."/>
            <person name="Ravin N.V."/>
        </authorList>
    </citation>
    <scope>NUCLEOTIDE SEQUENCE [LARGE SCALE GENOMIC DNA]</scope>
    <source>
        <strain evidence="2 3">P105</strain>
    </source>
</reference>
<dbReference type="EMBL" id="CP063849">
    <property type="protein sequence ID" value="QOY85745.1"/>
    <property type="molecule type" value="Genomic_DNA"/>
</dbReference>
<name>A0A7S7NLA9_PALFE</name>
<evidence type="ECO:0000259" key="1">
    <source>
        <dbReference type="Pfam" id="PF01261"/>
    </source>
</evidence>
<dbReference type="PANTHER" id="PTHR12110">
    <property type="entry name" value="HYDROXYPYRUVATE ISOMERASE"/>
    <property type="match status" value="1"/>
</dbReference>
<dbReference type="GO" id="GO:0016853">
    <property type="term" value="F:isomerase activity"/>
    <property type="evidence" value="ECO:0007669"/>
    <property type="project" value="UniProtKB-KW"/>
</dbReference>
<organism evidence="2 3">
    <name type="scientific">Paludibaculum fermentans</name>
    <dbReference type="NCBI Taxonomy" id="1473598"/>
    <lineage>
        <taxon>Bacteria</taxon>
        <taxon>Pseudomonadati</taxon>
        <taxon>Acidobacteriota</taxon>
        <taxon>Terriglobia</taxon>
        <taxon>Bryobacterales</taxon>
        <taxon>Bryobacteraceae</taxon>
        <taxon>Paludibaculum</taxon>
    </lineage>
</organism>
<dbReference type="KEGG" id="pfer:IRI77_23335"/>
<dbReference type="InterPro" id="IPR013022">
    <property type="entry name" value="Xyl_isomerase-like_TIM-brl"/>
</dbReference>
<keyword evidence="3" id="KW-1185">Reference proteome</keyword>
<evidence type="ECO:0000313" key="3">
    <source>
        <dbReference type="Proteomes" id="UP000593892"/>
    </source>
</evidence>
<gene>
    <name evidence="2" type="ORF">IRI77_23335</name>
</gene>
<dbReference type="Pfam" id="PF01261">
    <property type="entry name" value="AP_endonuc_2"/>
    <property type="match status" value="1"/>
</dbReference>
<dbReference type="InterPro" id="IPR050312">
    <property type="entry name" value="IolE/XylAMocC-like"/>
</dbReference>